<dbReference type="EMBL" id="JBHUIJ010000013">
    <property type="protein sequence ID" value="MFD2237998.1"/>
    <property type="molecule type" value="Genomic_DNA"/>
</dbReference>
<gene>
    <name evidence="2" type="ORF">ACFSKQ_11070</name>
</gene>
<feature type="region of interest" description="Disordered" evidence="1">
    <location>
        <begin position="1"/>
        <end position="52"/>
    </location>
</feature>
<protein>
    <submittedName>
        <fullName evidence="2">CsbD family protein</fullName>
    </submittedName>
</protein>
<dbReference type="Proteomes" id="UP001597371">
    <property type="component" value="Unassembled WGS sequence"/>
</dbReference>
<accession>A0ABW5CPM7</accession>
<sequence>MDADRKTKGSLKEAIGKITGDKAVEAEGAAQKAGIPAGAGKAGRPAGDVSKR</sequence>
<evidence type="ECO:0000313" key="2">
    <source>
        <dbReference type="EMBL" id="MFD2237998.1"/>
    </source>
</evidence>
<dbReference type="InterPro" id="IPR036629">
    <property type="entry name" value="YjbJ_sf"/>
</dbReference>
<dbReference type="RefSeq" id="WP_245195694.1">
    <property type="nucleotide sequence ID" value="NZ_CP072611.1"/>
</dbReference>
<comment type="caution">
    <text evidence="2">The sequence shown here is derived from an EMBL/GenBank/DDBJ whole genome shotgun (WGS) entry which is preliminary data.</text>
</comment>
<dbReference type="SUPFAM" id="SSF69047">
    <property type="entry name" value="Hypothetical protein YjbJ"/>
    <property type="match status" value="1"/>
</dbReference>
<organism evidence="2 3">
    <name type="scientific">Aureimonas populi</name>
    <dbReference type="NCBI Taxonomy" id="1701758"/>
    <lineage>
        <taxon>Bacteria</taxon>
        <taxon>Pseudomonadati</taxon>
        <taxon>Pseudomonadota</taxon>
        <taxon>Alphaproteobacteria</taxon>
        <taxon>Hyphomicrobiales</taxon>
        <taxon>Aurantimonadaceae</taxon>
        <taxon>Aureimonas</taxon>
    </lineage>
</organism>
<feature type="compositionally biased region" description="Low complexity" evidence="1">
    <location>
        <begin position="28"/>
        <end position="52"/>
    </location>
</feature>
<evidence type="ECO:0000313" key="3">
    <source>
        <dbReference type="Proteomes" id="UP001597371"/>
    </source>
</evidence>
<feature type="compositionally biased region" description="Basic and acidic residues" evidence="1">
    <location>
        <begin position="1"/>
        <end position="25"/>
    </location>
</feature>
<reference evidence="3" key="1">
    <citation type="journal article" date="2019" name="Int. J. Syst. Evol. Microbiol.">
        <title>The Global Catalogue of Microorganisms (GCM) 10K type strain sequencing project: providing services to taxonomists for standard genome sequencing and annotation.</title>
        <authorList>
            <consortium name="The Broad Institute Genomics Platform"/>
            <consortium name="The Broad Institute Genome Sequencing Center for Infectious Disease"/>
            <person name="Wu L."/>
            <person name="Ma J."/>
        </authorList>
    </citation>
    <scope>NUCLEOTIDE SEQUENCE [LARGE SCALE GENOMIC DNA]</scope>
    <source>
        <strain evidence="3">ZS-35-S2</strain>
    </source>
</reference>
<keyword evidence="3" id="KW-1185">Reference proteome</keyword>
<proteinExistence type="predicted"/>
<evidence type="ECO:0000256" key="1">
    <source>
        <dbReference type="SAM" id="MobiDB-lite"/>
    </source>
</evidence>
<name>A0ABW5CPM7_9HYPH</name>